<dbReference type="EMBL" id="JAULJE010000015">
    <property type="protein sequence ID" value="KAK1334501.1"/>
    <property type="molecule type" value="Genomic_DNA"/>
</dbReference>
<dbReference type="PROSITE" id="PS51279">
    <property type="entry name" value="BCNT_C"/>
    <property type="match status" value="1"/>
</dbReference>
<keyword evidence="2" id="KW-0995">Kinetochore</keyword>
<keyword evidence="6" id="KW-1185">Reference proteome</keyword>
<evidence type="ECO:0000259" key="4">
    <source>
        <dbReference type="PROSITE" id="PS51279"/>
    </source>
</evidence>
<dbReference type="Pfam" id="PF07572">
    <property type="entry name" value="BCNT"/>
    <property type="match status" value="1"/>
</dbReference>
<feature type="compositionally biased region" description="Basic and acidic residues" evidence="3">
    <location>
        <begin position="408"/>
        <end position="427"/>
    </location>
</feature>
<dbReference type="InterPro" id="IPR004244">
    <property type="entry name" value="Transposase_22"/>
</dbReference>
<protein>
    <recommendedName>
        <fullName evidence="2">Craniofacial development protein 1</fullName>
    </recommendedName>
    <alternativeName>
        <fullName evidence="2">Bucentaur</fullName>
    </alternativeName>
</protein>
<dbReference type="GO" id="GO:0000776">
    <property type="term" value="C:kinetochore"/>
    <property type="evidence" value="ECO:0007669"/>
    <property type="project" value="UniProtKB-KW"/>
</dbReference>
<comment type="similarity">
    <text evidence="1">Belongs to the transposase 22 family.</text>
</comment>
<dbReference type="InterPro" id="IPR043636">
    <property type="entry name" value="L1_RRM_dom"/>
</dbReference>
<feature type="region of interest" description="Disordered" evidence="3">
    <location>
        <begin position="289"/>
        <end position="427"/>
    </location>
</feature>
<feature type="compositionally biased region" description="Acidic residues" evidence="3">
    <location>
        <begin position="322"/>
        <end position="337"/>
    </location>
</feature>
<dbReference type="Gene3D" id="3.30.250.20">
    <property type="entry name" value="L1 transposable element, C-terminal domain"/>
    <property type="match status" value="1"/>
</dbReference>
<dbReference type="FunFam" id="3.30.70.1820:FF:000002">
    <property type="entry name" value="LINE-1 retrotransposable element ORF1 protein"/>
    <property type="match status" value="1"/>
</dbReference>
<comment type="caution">
    <text evidence="5">The sequence shown here is derived from an EMBL/GenBank/DDBJ whole genome shotgun (WGS) entry which is preliminary data.</text>
</comment>
<dbReference type="Gene3D" id="3.30.70.1820">
    <property type="entry name" value="L1 transposable element, RRM domain"/>
    <property type="match status" value="1"/>
</dbReference>
<organism evidence="5 6">
    <name type="scientific">Cnephaeus nilssonii</name>
    <name type="common">Northern bat</name>
    <name type="synonym">Eptesicus nilssonii</name>
    <dbReference type="NCBI Taxonomy" id="3371016"/>
    <lineage>
        <taxon>Eukaryota</taxon>
        <taxon>Metazoa</taxon>
        <taxon>Chordata</taxon>
        <taxon>Craniata</taxon>
        <taxon>Vertebrata</taxon>
        <taxon>Euteleostomi</taxon>
        <taxon>Mammalia</taxon>
        <taxon>Eutheria</taxon>
        <taxon>Laurasiatheria</taxon>
        <taxon>Chiroptera</taxon>
        <taxon>Yangochiroptera</taxon>
        <taxon>Vespertilionidae</taxon>
        <taxon>Cnephaeus</taxon>
    </lineage>
</organism>
<dbReference type="AlphaFoldDB" id="A0AA40LI74"/>
<name>A0AA40LI74_CNENI</name>
<feature type="compositionally biased region" description="Acidic residues" evidence="3">
    <location>
        <begin position="362"/>
        <end position="372"/>
    </location>
</feature>
<evidence type="ECO:0000256" key="2">
    <source>
        <dbReference type="RuleBase" id="RU363092"/>
    </source>
</evidence>
<dbReference type="Pfam" id="PF17490">
    <property type="entry name" value="Tnp_22_dsRBD"/>
    <property type="match status" value="1"/>
</dbReference>
<feature type="compositionally biased region" description="Acidic residues" evidence="3">
    <location>
        <begin position="298"/>
        <end position="315"/>
    </location>
</feature>
<comment type="function">
    <text evidence="2">May play a role during embryogenesis.</text>
</comment>
<keyword evidence="2" id="KW-0158">Chromosome</keyword>
<dbReference type="InterPro" id="IPR035300">
    <property type="entry name" value="L1_dsRBD"/>
</dbReference>
<dbReference type="InterPro" id="IPR011421">
    <property type="entry name" value="BCNT-C"/>
</dbReference>
<feature type="compositionally biased region" description="Low complexity" evidence="3">
    <location>
        <begin position="395"/>
        <end position="406"/>
    </location>
</feature>
<comment type="subcellular location">
    <subcellularLocation>
        <location evidence="2">Chromosome</location>
        <location evidence="2">Centromere</location>
        <location evidence="2">Kinetochore</location>
    </subcellularLocation>
</comment>
<dbReference type="Pfam" id="PF02994">
    <property type="entry name" value="Transposase_22"/>
    <property type="match status" value="1"/>
</dbReference>
<sequence>MENKRMDIEFKTMVIRFFKNFMEKADKFNETLEDMKKDQLEIKHTLTEIKNIIQRPNSRLEERKNQLKDLEYKEAKDTPPEKQEEKRIQNVEDSVRSLWDNFKRTNIRIMGVPEEEREQDAENLFEEIMSENFPHLVKEIDLQVQEAHRTPNKRNPKRTTPRHIIIKMPRAKDKERILQAAREKQLVTYKGAPIRLSADFSTETMQARQEWQEIFKVMNSKNLQPRLLYPAKLSFRIEGQIKSFTDKKKLKEFITTKPVLYEMLKGILQKEEKEEKKLCLGVSRCGPVAWPAPRGSDMEEFDSEDISSSEEDEDYVPSGGEYSEDDVNELVKEDEVDEKTGGLSLEEEEEEGVSGESGGSSNEEEDTAAEQEEGTRSEDARKKEDELWASFLNDVGPKSKVPSSPQVKKREETKETSSNKLLVKAEELEKPKETEKVKITKVFDFAGLKRSSGMSSLLGKIGAKKQKMSTLEKSKLDWESFKEEEGIGEELAIHNRGKEGYIERKAFLDRVDHRQFEIERDLRQSKMKP</sequence>
<evidence type="ECO:0000256" key="3">
    <source>
        <dbReference type="SAM" id="MobiDB-lite"/>
    </source>
</evidence>
<evidence type="ECO:0000256" key="1">
    <source>
        <dbReference type="ARBA" id="ARBA00061640"/>
    </source>
</evidence>
<gene>
    <name evidence="5" type="ORF">QTO34_005507</name>
</gene>
<evidence type="ECO:0000313" key="6">
    <source>
        <dbReference type="Proteomes" id="UP001177744"/>
    </source>
</evidence>
<dbReference type="InterPro" id="IPR042566">
    <property type="entry name" value="L1_C"/>
</dbReference>
<dbReference type="Proteomes" id="UP001177744">
    <property type="component" value="Unassembled WGS sequence"/>
</dbReference>
<accession>A0AA40LI74</accession>
<reference evidence="5" key="1">
    <citation type="submission" date="2023-06" db="EMBL/GenBank/DDBJ databases">
        <title>Reference genome for the Northern bat (Eptesicus nilssonii), a most northern bat species.</title>
        <authorList>
            <person name="Laine V.N."/>
            <person name="Pulliainen A.T."/>
            <person name="Lilley T.M."/>
        </authorList>
    </citation>
    <scope>NUCLEOTIDE SEQUENCE</scope>
    <source>
        <strain evidence="5">BLF_Eptnil</strain>
        <tissue evidence="5">Kidney</tissue>
    </source>
</reference>
<keyword evidence="2" id="KW-0217">Developmental protein</keyword>
<feature type="compositionally biased region" description="Basic and acidic residues" evidence="3">
    <location>
        <begin position="373"/>
        <end position="386"/>
    </location>
</feature>
<proteinExistence type="inferred from homology"/>
<dbReference type="PANTHER" id="PTHR11505">
    <property type="entry name" value="L1 TRANSPOSABLE ELEMENT-RELATED"/>
    <property type="match status" value="1"/>
</dbReference>
<feature type="domain" description="BCNT-C" evidence="4">
    <location>
        <begin position="448"/>
        <end position="529"/>
    </location>
</feature>
<evidence type="ECO:0000313" key="5">
    <source>
        <dbReference type="EMBL" id="KAK1334501.1"/>
    </source>
</evidence>